<reference evidence="2 3" key="1">
    <citation type="submission" date="2024-01" db="EMBL/GenBank/DDBJ databases">
        <title>Genome assemblies of Stephania.</title>
        <authorList>
            <person name="Yang L."/>
        </authorList>
    </citation>
    <scope>NUCLEOTIDE SEQUENCE [LARGE SCALE GENOMIC DNA]</scope>
    <source>
        <strain evidence="2">QJT</strain>
        <tissue evidence="2">Leaf</tissue>
    </source>
</reference>
<keyword evidence="1" id="KW-0472">Membrane</keyword>
<gene>
    <name evidence="2" type="ORF">Sjap_001340</name>
</gene>
<feature type="transmembrane region" description="Helical" evidence="1">
    <location>
        <begin position="12"/>
        <end position="33"/>
    </location>
</feature>
<accession>A0AAP0KKP1</accession>
<keyword evidence="1" id="KW-1133">Transmembrane helix</keyword>
<organism evidence="2 3">
    <name type="scientific">Stephania japonica</name>
    <dbReference type="NCBI Taxonomy" id="461633"/>
    <lineage>
        <taxon>Eukaryota</taxon>
        <taxon>Viridiplantae</taxon>
        <taxon>Streptophyta</taxon>
        <taxon>Embryophyta</taxon>
        <taxon>Tracheophyta</taxon>
        <taxon>Spermatophyta</taxon>
        <taxon>Magnoliopsida</taxon>
        <taxon>Ranunculales</taxon>
        <taxon>Menispermaceae</taxon>
        <taxon>Menispermoideae</taxon>
        <taxon>Cissampelideae</taxon>
        <taxon>Stephania</taxon>
    </lineage>
</organism>
<evidence type="ECO:0000256" key="1">
    <source>
        <dbReference type="SAM" id="Phobius"/>
    </source>
</evidence>
<keyword evidence="3" id="KW-1185">Reference proteome</keyword>
<comment type="caution">
    <text evidence="2">The sequence shown here is derived from an EMBL/GenBank/DDBJ whole genome shotgun (WGS) entry which is preliminary data.</text>
</comment>
<evidence type="ECO:0000313" key="2">
    <source>
        <dbReference type="EMBL" id="KAK9153860.1"/>
    </source>
</evidence>
<dbReference type="Proteomes" id="UP001417504">
    <property type="component" value="Unassembled WGS sequence"/>
</dbReference>
<sequence>MQIAIKKWDVFLYLVIKTINHKLMVLILLSVAMTRGYLCWSHESATTQTKMLANTGGKTSSSSGSHLDIWY</sequence>
<keyword evidence="1" id="KW-0812">Transmembrane</keyword>
<evidence type="ECO:0000313" key="3">
    <source>
        <dbReference type="Proteomes" id="UP001417504"/>
    </source>
</evidence>
<protein>
    <submittedName>
        <fullName evidence="2">Uncharacterized protein</fullName>
    </submittedName>
</protein>
<dbReference type="EMBL" id="JBBNAE010000001">
    <property type="protein sequence ID" value="KAK9153860.1"/>
    <property type="molecule type" value="Genomic_DNA"/>
</dbReference>
<name>A0AAP0KKP1_9MAGN</name>
<proteinExistence type="predicted"/>
<dbReference type="AlphaFoldDB" id="A0AAP0KKP1"/>